<keyword evidence="2" id="KW-0560">Oxidoreductase</keyword>
<dbReference type="Pfam" id="PF01266">
    <property type="entry name" value="DAO"/>
    <property type="match status" value="1"/>
</dbReference>
<dbReference type="SUPFAM" id="SSF51905">
    <property type="entry name" value="FAD/NAD(P)-binding domain"/>
    <property type="match status" value="1"/>
</dbReference>
<dbReference type="Gene3D" id="3.30.9.10">
    <property type="entry name" value="D-Amino Acid Oxidase, subunit A, domain 2"/>
    <property type="match status" value="2"/>
</dbReference>
<dbReference type="EMBL" id="QGDB01000002">
    <property type="protein sequence ID" value="PWL18956.1"/>
    <property type="molecule type" value="Genomic_DNA"/>
</dbReference>
<accession>A0A316JC58</accession>
<dbReference type="Gene3D" id="3.50.50.60">
    <property type="entry name" value="FAD/NAD(P)-binding domain"/>
    <property type="match status" value="2"/>
</dbReference>
<sequence>MPAQFTGILPESVDVTIIGGGIIGVMTAWELAKRGVKVLICEKGRIAGEQSSRNWGWVRQQGREYAELPIMMETIPIWKSLSDRLRERIGFRQAGITYLARNEASLAEFEQWLEGAREFGVDTRMLSQRETRSLVPDSTAWIGAMTTPSDAMAEPFVTVPTLAEAAVEDGVIIREDCAVRTLDVAGGRVQGVITEKGMVRCERVVVAAGAWSSLFLAAHGIRIPQLSVVSSVIRTEPMAEFFNAAAGDERIAFRRRADGGYTLTPWSNHDFFIGPDAFRNFVSYLPQLREEFASTRFKLAAPKNYPDAWSTSRKWKADEITPFERCRILNPEPGRKELDRVLEFFASTFPNIEKPRVKSTWAGMIDTMPDMLPIVDHAPIGGVTIATGMSGHGFGIGPGMGLVVADLVENRQPRHKLDGFALKRFR</sequence>
<evidence type="ECO:0000256" key="1">
    <source>
        <dbReference type="ARBA" id="ARBA00009410"/>
    </source>
</evidence>
<evidence type="ECO:0000313" key="5">
    <source>
        <dbReference type="Proteomes" id="UP000245865"/>
    </source>
</evidence>
<reference evidence="4 5" key="1">
    <citation type="submission" date="2018-05" db="EMBL/GenBank/DDBJ databases">
        <title>Comparative genomic sequence analysis between strain HN4 and CCM 8460T (Falsochrobactrum ovis) will provide more evidence to prove that HN4 is a new species of Falsochrobactrum.</title>
        <authorList>
            <person name="Lyu W."/>
            <person name="Sun L."/>
            <person name="Yao L."/>
        </authorList>
    </citation>
    <scope>NUCLEOTIDE SEQUENCE [LARGE SCALE GENOMIC DNA]</scope>
    <source>
        <strain evidence="4 5">HN4</strain>
    </source>
</reference>
<dbReference type="AlphaFoldDB" id="A0A316JC58"/>
<evidence type="ECO:0000313" key="4">
    <source>
        <dbReference type="EMBL" id="PWL18956.1"/>
    </source>
</evidence>
<dbReference type="OrthoDB" id="9787190at2"/>
<dbReference type="GO" id="GO:0055130">
    <property type="term" value="P:D-alanine catabolic process"/>
    <property type="evidence" value="ECO:0007669"/>
    <property type="project" value="TreeGrafter"/>
</dbReference>
<gene>
    <name evidence="4" type="ORF">DKP76_05540</name>
</gene>
<comment type="caution">
    <text evidence="4">The sequence shown here is derived from an EMBL/GenBank/DDBJ whole genome shotgun (WGS) entry which is preliminary data.</text>
</comment>
<evidence type="ECO:0000259" key="3">
    <source>
        <dbReference type="Pfam" id="PF01266"/>
    </source>
</evidence>
<feature type="domain" description="FAD dependent oxidoreductase" evidence="3">
    <location>
        <begin position="14"/>
        <end position="407"/>
    </location>
</feature>
<dbReference type="GO" id="GO:0005737">
    <property type="term" value="C:cytoplasm"/>
    <property type="evidence" value="ECO:0007669"/>
    <property type="project" value="TreeGrafter"/>
</dbReference>
<dbReference type="InterPro" id="IPR036188">
    <property type="entry name" value="FAD/NAD-bd_sf"/>
</dbReference>
<organism evidence="4 5">
    <name type="scientific">Falsochrobactrum shanghaiense</name>
    <dbReference type="NCBI Taxonomy" id="2201899"/>
    <lineage>
        <taxon>Bacteria</taxon>
        <taxon>Pseudomonadati</taxon>
        <taxon>Pseudomonadota</taxon>
        <taxon>Alphaproteobacteria</taxon>
        <taxon>Hyphomicrobiales</taxon>
        <taxon>Brucellaceae</taxon>
        <taxon>Falsochrobactrum</taxon>
    </lineage>
</organism>
<dbReference type="Proteomes" id="UP000245865">
    <property type="component" value="Unassembled WGS sequence"/>
</dbReference>
<dbReference type="GO" id="GO:0005886">
    <property type="term" value="C:plasma membrane"/>
    <property type="evidence" value="ECO:0007669"/>
    <property type="project" value="TreeGrafter"/>
</dbReference>
<dbReference type="PANTHER" id="PTHR13847:SF280">
    <property type="entry name" value="D-AMINO ACID DEHYDROGENASE"/>
    <property type="match status" value="1"/>
</dbReference>
<dbReference type="GO" id="GO:0008718">
    <property type="term" value="F:D-amino-acid dehydrogenase activity"/>
    <property type="evidence" value="ECO:0007669"/>
    <property type="project" value="TreeGrafter"/>
</dbReference>
<dbReference type="InterPro" id="IPR006076">
    <property type="entry name" value="FAD-dep_OxRdtase"/>
</dbReference>
<keyword evidence="5" id="KW-1185">Reference proteome</keyword>
<evidence type="ECO:0000256" key="2">
    <source>
        <dbReference type="ARBA" id="ARBA00023002"/>
    </source>
</evidence>
<dbReference type="PANTHER" id="PTHR13847">
    <property type="entry name" value="SARCOSINE DEHYDROGENASE-RELATED"/>
    <property type="match status" value="1"/>
</dbReference>
<proteinExistence type="inferred from homology"/>
<comment type="similarity">
    <text evidence="1">Belongs to the DadA oxidoreductase family.</text>
</comment>
<name>A0A316JC58_9HYPH</name>
<protein>
    <submittedName>
        <fullName evidence="4">FAD-dependent oxidoreductase</fullName>
    </submittedName>
</protein>